<feature type="region of interest" description="Disordered" evidence="1">
    <location>
        <begin position="18"/>
        <end position="73"/>
    </location>
</feature>
<reference evidence="2 3" key="1">
    <citation type="journal article" date="2007" name="Int. J. Syst. Evol. Microbiol.">
        <title>Description of Pelomonas aquatica sp. nov. and Pelomonas puraquae sp. nov., isolated from industrial and haemodialysis water.</title>
        <authorList>
            <person name="Gomila M."/>
            <person name="Bowien B."/>
            <person name="Falsen E."/>
            <person name="Moore E.R."/>
            <person name="Lalucat J."/>
        </authorList>
    </citation>
    <scope>NUCLEOTIDE SEQUENCE [LARGE SCALE GENOMIC DNA]</scope>
    <source>
        <strain evidence="2 3">CCUG 52769</strain>
    </source>
</reference>
<accession>A0A254N5S1</accession>
<evidence type="ECO:0000313" key="2">
    <source>
        <dbReference type="EMBL" id="OWR01727.1"/>
    </source>
</evidence>
<organism evidence="2 3">
    <name type="scientific">Roseateles puraquae</name>
    <dbReference type="NCBI Taxonomy" id="431059"/>
    <lineage>
        <taxon>Bacteria</taxon>
        <taxon>Pseudomonadati</taxon>
        <taxon>Pseudomonadota</taxon>
        <taxon>Betaproteobacteria</taxon>
        <taxon>Burkholderiales</taxon>
        <taxon>Sphaerotilaceae</taxon>
        <taxon>Roseateles</taxon>
    </lineage>
</organism>
<comment type="caution">
    <text evidence="2">The sequence shown here is derived from an EMBL/GenBank/DDBJ whole genome shotgun (WGS) entry which is preliminary data.</text>
</comment>
<dbReference type="EMBL" id="NISI01000013">
    <property type="protein sequence ID" value="OWR01727.1"/>
    <property type="molecule type" value="Genomic_DNA"/>
</dbReference>
<sequence length="423" mass="46206">MVGAALWGWRCVERPAADEAGMGAPRAAGPASSPQADQPLRSDVNAASPEPRPVAPDNGNSEVDDPGDTGPAKLRHDALLATIEKQWCTHYAQADAQYLQALEQSYPFDPQDRNSKAVSQRVKATMALPTQQARRAVRERIAARWTAQLDRAGDPRSLTVAAVLAQGSFHETWDVREARLAAAQRQAMTTTDPVVASIWAGRSMSCSANVDCWAAAHRRWQETEPANVAAWLVRSPSRDAIAEQNWQALARTQYARVHSAAVIGQLLTLLPLTEPGLEREEALGIIESVRQHQSDMVSRFDLIQSCQAAKDSALARGACLHAVNLLWDDPQSSMLDRLQFLGLAEALGAQDEPVWSERSHAMRNDLTPPVAQSMFEVHFGQDVRRHEGCGGHAAREARLHALVEGGPLKVLRQLASGQDFSKR</sequence>
<protein>
    <submittedName>
        <fullName evidence="2">Uncharacterized protein</fullName>
    </submittedName>
</protein>
<dbReference type="AlphaFoldDB" id="A0A254N5S1"/>
<dbReference type="Proteomes" id="UP000197446">
    <property type="component" value="Unassembled WGS sequence"/>
</dbReference>
<evidence type="ECO:0000313" key="3">
    <source>
        <dbReference type="Proteomes" id="UP000197446"/>
    </source>
</evidence>
<feature type="compositionally biased region" description="Low complexity" evidence="1">
    <location>
        <begin position="20"/>
        <end position="36"/>
    </location>
</feature>
<keyword evidence="3" id="KW-1185">Reference proteome</keyword>
<name>A0A254N5S1_9BURK</name>
<evidence type="ECO:0000256" key="1">
    <source>
        <dbReference type="SAM" id="MobiDB-lite"/>
    </source>
</evidence>
<proteinExistence type="predicted"/>
<gene>
    <name evidence="2" type="ORF">CDO81_23470</name>
</gene>